<proteinExistence type="predicted"/>
<dbReference type="AlphaFoldDB" id="A0A9Q4PWG9"/>
<dbReference type="InterPro" id="IPR055979">
    <property type="entry name" value="DUF7557"/>
</dbReference>
<dbReference type="RefSeq" id="WP_274924003.1">
    <property type="nucleotide sequence ID" value="NZ_JAKELO010000002.1"/>
</dbReference>
<organism evidence="1 2">
    <name type="scientific">Methanogenium marinum</name>
    <dbReference type="NCBI Taxonomy" id="348610"/>
    <lineage>
        <taxon>Archaea</taxon>
        <taxon>Methanobacteriati</taxon>
        <taxon>Methanobacteriota</taxon>
        <taxon>Stenosarchaea group</taxon>
        <taxon>Methanomicrobia</taxon>
        <taxon>Methanomicrobiales</taxon>
        <taxon>Methanomicrobiaceae</taxon>
        <taxon>Methanogenium</taxon>
    </lineage>
</organism>
<comment type="caution">
    <text evidence="1">The sequence shown here is derived from an EMBL/GenBank/DDBJ whole genome shotgun (WGS) entry which is preliminary data.</text>
</comment>
<dbReference type="Pfam" id="PF24434">
    <property type="entry name" value="DUF7557"/>
    <property type="match status" value="1"/>
</dbReference>
<accession>A0A9Q4PWG9</accession>
<gene>
    <name evidence="1" type="ORF">L0665_01755</name>
</gene>
<evidence type="ECO:0000313" key="1">
    <source>
        <dbReference type="EMBL" id="MDE4907346.1"/>
    </source>
</evidence>
<dbReference type="Proteomes" id="UP001143747">
    <property type="component" value="Unassembled WGS sequence"/>
</dbReference>
<protein>
    <submittedName>
        <fullName evidence="1">Uncharacterized protein</fullName>
    </submittedName>
</protein>
<evidence type="ECO:0000313" key="2">
    <source>
        <dbReference type="Proteomes" id="UP001143747"/>
    </source>
</evidence>
<keyword evidence="2" id="KW-1185">Reference proteome</keyword>
<sequence length="78" mass="8709">MSAITSIRISTDMRDKLSELKVHPKESYEDVIKRLVEDCVDDEPLSDATIQAIEESLADIKAGRVYSLEDVAEELGLN</sequence>
<name>A0A9Q4PWG9_9EURY</name>
<reference evidence="1" key="1">
    <citation type="submission" date="2022-01" db="EMBL/GenBank/DDBJ databases">
        <title>Draft genome of Methanogenium marinum DSM 15558.</title>
        <authorList>
            <person name="Chen S.-C."/>
            <person name="You Y.-T."/>
        </authorList>
    </citation>
    <scope>NUCLEOTIDE SEQUENCE</scope>
    <source>
        <strain evidence="1">DSM 15558</strain>
    </source>
</reference>
<dbReference type="EMBL" id="JAKELO010000002">
    <property type="protein sequence ID" value="MDE4907346.1"/>
    <property type="molecule type" value="Genomic_DNA"/>
</dbReference>